<reference evidence="1" key="1">
    <citation type="submission" date="2020-05" db="EMBL/GenBank/DDBJ databases">
        <title>Large-scale comparative analyses of tick genomes elucidate their genetic diversity and vector capacities.</title>
        <authorList>
            <person name="Jia N."/>
            <person name="Wang J."/>
            <person name="Shi W."/>
            <person name="Du L."/>
            <person name="Sun Y."/>
            <person name="Zhan W."/>
            <person name="Jiang J."/>
            <person name="Wang Q."/>
            <person name="Zhang B."/>
            <person name="Ji P."/>
            <person name="Sakyi L.B."/>
            <person name="Cui X."/>
            <person name="Yuan T."/>
            <person name="Jiang B."/>
            <person name="Yang W."/>
            <person name="Lam T.T.-Y."/>
            <person name="Chang Q."/>
            <person name="Ding S."/>
            <person name="Wang X."/>
            <person name="Zhu J."/>
            <person name="Ruan X."/>
            <person name="Zhao L."/>
            <person name="Wei J."/>
            <person name="Que T."/>
            <person name="Du C."/>
            <person name="Cheng J."/>
            <person name="Dai P."/>
            <person name="Han X."/>
            <person name="Huang E."/>
            <person name="Gao Y."/>
            <person name="Liu J."/>
            <person name="Shao H."/>
            <person name="Ye R."/>
            <person name="Li L."/>
            <person name="Wei W."/>
            <person name="Wang X."/>
            <person name="Wang C."/>
            <person name="Yang T."/>
            <person name="Huo Q."/>
            <person name="Li W."/>
            <person name="Guo W."/>
            <person name="Chen H."/>
            <person name="Zhou L."/>
            <person name="Ni X."/>
            <person name="Tian J."/>
            <person name="Zhou Y."/>
            <person name="Sheng Y."/>
            <person name="Liu T."/>
            <person name="Pan Y."/>
            <person name="Xia L."/>
            <person name="Li J."/>
            <person name="Zhao F."/>
            <person name="Cao W."/>
        </authorList>
    </citation>
    <scope>NUCLEOTIDE SEQUENCE</scope>
    <source>
        <strain evidence="1">Hyas-2018</strain>
    </source>
</reference>
<proteinExistence type="predicted"/>
<dbReference type="Proteomes" id="UP000821845">
    <property type="component" value="Chromosome 8"/>
</dbReference>
<protein>
    <submittedName>
        <fullName evidence="1">Uncharacterized protein</fullName>
    </submittedName>
</protein>
<organism evidence="1 2">
    <name type="scientific">Hyalomma asiaticum</name>
    <name type="common">Tick</name>
    <dbReference type="NCBI Taxonomy" id="266040"/>
    <lineage>
        <taxon>Eukaryota</taxon>
        <taxon>Metazoa</taxon>
        <taxon>Ecdysozoa</taxon>
        <taxon>Arthropoda</taxon>
        <taxon>Chelicerata</taxon>
        <taxon>Arachnida</taxon>
        <taxon>Acari</taxon>
        <taxon>Parasitiformes</taxon>
        <taxon>Ixodida</taxon>
        <taxon>Ixodoidea</taxon>
        <taxon>Ixodidae</taxon>
        <taxon>Hyalomminae</taxon>
        <taxon>Hyalomma</taxon>
    </lineage>
</organism>
<gene>
    <name evidence="1" type="ORF">HPB50_005948</name>
</gene>
<comment type="caution">
    <text evidence="1">The sequence shown here is derived from an EMBL/GenBank/DDBJ whole genome shotgun (WGS) entry which is preliminary data.</text>
</comment>
<evidence type="ECO:0000313" key="1">
    <source>
        <dbReference type="EMBL" id="KAH6923754.1"/>
    </source>
</evidence>
<dbReference type="EMBL" id="CM023488">
    <property type="protein sequence ID" value="KAH6923754.1"/>
    <property type="molecule type" value="Genomic_DNA"/>
</dbReference>
<accession>A0ACB7RTB0</accession>
<sequence length="118" mass="12706">MRALGGCLDILYRDVATHHQQKPKFATVAAITLADVPYRFSGAAEEFLEATAESKFGPSENLNARPEPRPGGSSTLFAIKPEPMDCIACFMIIAATSPMCRITGVSHYASAAYPLRTV</sequence>
<evidence type="ECO:0000313" key="2">
    <source>
        <dbReference type="Proteomes" id="UP000821845"/>
    </source>
</evidence>
<keyword evidence="2" id="KW-1185">Reference proteome</keyword>
<name>A0ACB7RTB0_HYAAI</name>